<name>A0A418WFL9_9PROT</name>
<evidence type="ECO:0000313" key="3">
    <source>
        <dbReference type="Proteomes" id="UP000284605"/>
    </source>
</evidence>
<proteinExistence type="inferred from homology"/>
<gene>
    <name evidence="2" type="ORF">D3874_18800</name>
</gene>
<reference evidence="2 3" key="1">
    <citation type="submission" date="2018-09" db="EMBL/GenBank/DDBJ databases">
        <authorList>
            <person name="Zhu H."/>
        </authorList>
    </citation>
    <scope>NUCLEOTIDE SEQUENCE [LARGE SCALE GENOMIC DNA]</scope>
    <source>
        <strain evidence="2 3">K1W22B-8</strain>
    </source>
</reference>
<evidence type="ECO:0000313" key="2">
    <source>
        <dbReference type="EMBL" id="RJF88782.1"/>
    </source>
</evidence>
<dbReference type="EMBL" id="QYUK01000011">
    <property type="protein sequence ID" value="RJF88782.1"/>
    <property type="molecule type" value="Genomic_DNA"/>
</dbReference>
<keyword evidence="3" id="KW-1185">Reference proteome</keyword>
<organism evidence="2 3">
    <name type="scientific">Oleomonas cavernae</name>
    <dbReference type="NCBI Taxonomy" id="2320859"/>
    <lineage>
        <taxon>Bacteria</taxon>
        <taxon>Pseudomonadati</taxon>
        <taxon>Pseudomonadota</taxon>
        <taxon>Alphaproteobacteria</taxon>
        <taxon>Acetobacterales</taxon>
        <taxon>Acetobacteraceae</taxon>
        <taxon>Oleomonas</taxon>
    </lineage>
</organism>
<dbReference type="Proteomes" id="UP000284605">
    <property type="component" value="Unassembled WGS sequence"/>
</dbReference>
<dbReference type="Gene3D" id="3.40.50.12370">
    <property type="match status" value="1"/>
</dbReference>
<dbReference type="SUPFAM" id="SSF52402">
    <property type="entry name" value="Adenine nucleotide alpha hydrolases-like"/>
    <property type="match status" value="2"/>
</dbReference>
<protein>
    <submittedName>
        <fullName evidence="2">Universal stress protein</fullName>
    </submittedName>
</protein>
<accession>A0A418WFL9</accession>
<dbReference type="PANTHER" id="PTHR46268">
    <property type="entry name" value="STRESS RESPONSE PROTEIN NHAX"/>
    <property type="match status" value="1"/>
</dbReference>
<evidence type="ECO:0000256" key="1">
    <source>
        <dbReference type="ARBA" id="ARBA00008791"/>
    </source>
</evidence>
<comment type="caution">
    <text evidence="2">The sequence shown here is derived from an EMBL/GenBank/DDBJ whole genome shotgun (WGS) entry which is preliminary data.</text>
</comment>
<comment type="similarity">
    <text evidence="1">Belongs to the universal stress protein A family.</text>
</comment>
<dbReference type="PANTHER" id="PTHR46268:SF15">
    <property type="entry name" value="UNIVERSAL STRESS PROTEIN HP_0031"/>
    <property type="match status" value="1"/>
</dbReference>
<sequence length="277" mass="29829">MAYKTLMVHVDEGPDAAARVEFACTLADRFDAALIGVAACPMKMPLTDPYTTGGMVIDFLQQEHDRAEACIKQAEEIFNTAAAAHKCRTEWRSALRLPTPVLAHESRAADLIIVGRDRPQDGHRQALEPGDLIMNAGRPVLVVPPAAAPDTAPSGVLIAWKESREARRAVVDALPLLQIAAKVTVAEICEDDEIEQSQRRLGDVAAFLGRHGVNADPVVLPAQAGSVADRLIAFAGRERAGLVVMGGYGHARMREWVFGGATREMLGHSPVCCLFSH</sequence>
<dbReference type="AlphaFoldDB" id="A0A418WFL9"/>
<dbReference type="CDD" id="cd00293">
    <property type="entry name" value="USP-like"/>
    <property type="match status" value="1"/>
</dbReference>